<evidence type="ECO:0000313" key="1">
    <source>
        <dbReference type="EMBL" id="OWM70355.1"/>
    </source>
</evidence>
<gene>
    <name evidence="1" type="ORF">CDL15_Pgr004492</name>
</gene>
<dbReference type="AlphaFoldDB" id="A0A218WC24"/>
<protein>
    <submittedName>
        <fullName evidence="1">Uncharacterized protein</fullName>
    </submittedName>
</protein>
<dbReference type="Proteomes" id="UP000197138">
    <property type="component" value="Unassembled WGS sequence"/>
</dbReference>
<comment type="caution">
    <text evidence="1">The sequence shown here is derived from an EMBL/GenBank/DDBJ whole genome shotgun (WGS) entry which is preliminary data.</text>
</comment>
<sequence length="66" mass="7339">MVTVMTKASTLLSLSVGKTASRAKTKKGFSFELPFVAAHLQGQRLRSPRVHDRFSNFLLGFLKESI</sequence>
<evidence type="ECO:0000313" key="2">
    <source>
        <dbReference type="Proteomes" id="UP000197138"/>
    </source>
</evidence>
<reference evidence="2" key="1">
    <citation type="journal article" date="2017" name="Plant J.">
        <title>The pomegranate (Punica granatum L.) genome and the genomics of punicalagin biosynthesis.</title>
        <authorList>
            <person name="Qin G."/>
            <person name="Xu C."/>
            <person name="Ming R."/>
            <person name="Tang H."/>
            <person name="Guyot R."/>
            <person name="Kramer E.M."/>
            <person name="Hu Y."/>
            <person name="Yi X."/>
            <person name="Qi Y."/>
            <person name="Xu X."/>
            <person name="Gao Z."/>
            <person name="Pan H."/>
            <person name="Jian J."/>
            <person name="Tian Y."/>
            <person name="Yue Z."/>
            <person name="Xu Y."/>
        </authorList>
    </citation>
    <scope>NUCLEOTIDE SEQUENCE [LARGE SCALE GENOMIC DNA]</scope>
    <source>
        <strain evidence="2">cv. Dabenzi</strain>
    </source>
</reference>
<dbReference type="EMBL" id="MTKT01004693">
    <property type="protein sequence ID" value="OWM70355.1"/>
    <property type="molecule type" value="Genomic_DNA"/>
</dbReference>
<organism evidence="1 2">
    <name type="scientific">Punica granatum</name>
    <name type="common">Pomegranate</name>
    <dbReference type="NCBI Taxonomy" id="22663"/>
    <lineage>
        <taxon>Eukaryota</taxon>
        <taxon>Viridiplantae</taxon>
        <taxon>Streptophyta</taxon>
        <taxon>Embryophyta</taxon>
        <taxon>Tracheophyta</taxon>
        <taxon>Spermatophyta</taxon>
        <taxon>Magnoliopsida</taxon>
        <taxon>eudicotyledons</taxon>
        <taxon>Gunneridae</taxon>
        <taxon>Pentapetalae</taxon>
        <taxon>rosids</taxon>
        <taxon>malvids</taxon>
        <taxon>Myrtales</taxon>
        <taxon>Lythraceae</taxon>
        <taxon>Punica</taxon>
    </lineage>
</organism>
<proteinExistence type="predicted"/>
<name>A0A218WC24_PUNGR</name>
<accession>A0A218WC24</accession>